<dbReference type="AlphaFoldDB" id="A0AAD9QNH6"/>
<keyword evidence="2" id="KW-1185">Reference proteome</keyword>
<gene>
    <name evidence="1" type="ORF">P5673_012034</name>
</gene>
<accession>A0AAD9QNH6</accession>
<protein>
    <submittedName>
        <fullName evidence="1">Uncharacterized protein</fullName>
    </submittedName>
</protein>
<reference evidence="1" key="2">
    <citation type="journal article" date="2023" name="Science">
        <title>Genomic signatures of disease resistance in endangered staghorn corals.</title>
        <authorList>
            <person name="Vollmer S.V."/>
            <person name="Selwyn J.D."/>
            <person name="Despard B.A."/>
            <person name="Roesel C.L."/>
        </authorList>
    </citation>
    <scope>NUCLEOTIDE SEQUENCE</scope>
    <source>
        <strain evidence="1">K2</strain>
    </source>
</reference>
<evidence type="ECO:0000313" key="2">
    <source>
        <dbReference type="Proteomes" id="UP001249851"/>
    </source>
</evidence>
<proteinExistence type="predicted"/>
<reference evidence="1" key="1">
    <citation type="journal article" date="2023" name="G3 (Bethesda)">
        <title>Whole genome assembly and annotation of the endangered Caribbean coral Acropora cervicornis.</title>
        <authorList>
            <person name="Selwyn J.D."/>
            <person name="Vollmer S.V."/>
        </authorList>
    </citation>
    <scope>NUCLEOTIDE SEQUENCE</scope>
    <source>
        <strain evidence="1">K2</strain>
    </source>
</reference>
<comment type="caution">
    <text evidence="1">The sequence shown here is derived from an EMBL/GenBank/DDBJ whole genome shotgun (WGS) entry which is preliminary data.</text>
</comment>
<name>A0AAD9QNH6_ACRCE</name>
<sequence>MLIKSCHQDALKLTNLGIKREVENERRRLEREHEMYVLRLILSHLQHPQARPSQLVPEDDASCYGQFYPEISATSGYQNPIYQINPSVDDKLINSNAARLTTFEAVAKLNKGVTDVHGISGHSVISS</sequence>
<organism evidence="1 2">
    <name type="scientific">Acropora cervicornis</name>
    <name type="common">Staghorn coral</name>
    <dbReference type="NCBI Taxonomy" id="6130"/>
    <lineage>
        <taxon>Eukaryota</taxon>
        <taxon>Metazoa</taxon>
        <taxon>Cnidaria</taxon>
        <taxon>Anthozoa</taxon>
        <taxon>Hexacorallia</taxon>
        <taxon>Scleractinia</taxon>
        <taxon>Astrocoeniina</taxon>
        <taxon>Acroporidae</taxon>
        <taxon>Acropora</taxon>
    </lineage>
</organism>
<dbReference type="EMBL" id="JARQWQ010000022">
    <property type="protein sequence ID" value="KAK2564577.1"/>
    <property type="molecule type" value="Genomic_DNA"/>
</dbReference>
<evidence type="ECO:0000313" key="1">
    <source>
        <dbReference type="EMBL" id="KAK2564577.1"/>
    </source>
</evidence>
<dbReference type="Proteomes" id="UP001249851">
    <property type="component" value="Unassembled WGS sequence"/>
</dbReference>